<dbReference type="AlphaFoldDB" id="A0A9P7RW59"/>
<evidence type="ECO:0000256" key="7">
    <source>
        <dbReference type="ARBA" id="ARBA00022692"/>
    </source>
</evidence>
<keyword evidence="9 15" id="KW-0863">Zinc-finger</keyword>
<keyword evidence="7 17" id="KW-0812">Transmembrane</keyword>
<dbReference type="InterPro" id="IPR058051">
    <property type="entry name" value="Znf_RING_synoviolin"/>
</dbReference>
<keyword evidence="12" id="KW-0862">Zinc</keyword>
<dbReference type="EC" id="2.3.2.27" evidence="5"/>
<dbReference type="GO" id="GO:0008270">
    <property type="term" value="F:zinc ion binding"/>
    <property type="evidence" value="ECO:0007669"/>
    <property type="project" value="UniProtKB-KW"/>
</dbReference>
<evidence type="ECO:0000256" key="5">
    <source>
        <dbReference type="ARBA" id="ARBA00012483"/>
    </source>
</evidence>
<dbReference type="PANTHER" id="PTHR22763:SF184">
    <property type="entry name" value="E3 UBIQUITIN-PROTEIN LIGASE SYNOVIOLIN"/>
    <property type="match status" value="1"/>
</dbReference>
<name>A0A9P7RW59_9AGAR</name>
<dbReference type="SMART" id="SM00184">
    <property type="entry name" value="RING"/>
    <property type="match status" value="1"/>
</dbReference>
<feature type="compositionally biased region" description="Polar residues" evidence="16">
    <location>
        <begin position="572"/>
        <end position="593"/>
    </location>
</feature>
<evidence type="ECO:0000256" key="13">
    <source>
        <dbReference type="ARBA" id="ARBA00022989"/>
    </source>
</evidence>
<feature type="domain" description="RING-type" evidence="18">
    <location>
        <begin position="322"/>
        <end position="380"/>
    </location>
</feature>
<feature type="transmembrane region" description="Helical" evidence="17">
    <location>
        <begin position="161"/>
        <end position="182"/>
    </location>
</feature>
<dbReference type="RefSeq" id="XP_043007339.1">
    <property type="nucleotide sequence ID" value="XM_043154881.1"/>
</dbReference>
<dbReference type="EMBL" id="CM032186">
    <property type="protein sequence ID" value="KAG7090869.1"/>
    <property type="molecule type" value="Genomic_DNA"/>
</dbReference>
<feature type="compositionally biased region" description="Polar residues" evidence="16">
    <location>
        <begin position="506"/>
        <end position="557"/>
    </location>
</feature>
<feature type="transmembrane region" description="Helical" evidence="17">
    <location>
        <begin position="251"/>
        <end position="270"/>
    </location>
</feature>
<evidence type="ECO:0000256" key="15">
    <source>
        <dbReference type="PROSITE-ProRule" id="PRU00175"/>
    </source>
</evidence>
<comment type="similarity">
    <text evidence="4">Belongs to the HRD1 family.</text>
</comment>
<feature type="region of interest" description="Disordered" evidence="16">
    <location>
        <begin position="717"/>
        <end position="756"/>
    </location>
</feature>
<keyword evidence="20" id="KW-1185">Reference proteome</keyword>
<proteinExistence type="inferred from homology"/>
<dbReference type="Gene3D" id="3.30.40.10">
    <property type="entry name" value="Zinc/RING finger domain, C3HC4 (zinc finger)"/>
    <property type="match status" value="1"/>
</dbReference>
<dbReference type="Proteomes" id="UP001049176">
    <property type="component" value="Chromosome 6"/>
</dbReference>
<dbReference type="GO" id="GO:0036503">
    <property type="term" value="P:ERAD pathway"/>
    <property type="evidence" value="ECO:0007669"/>
    <property type="project" value="TreeGrafter"/>
</dbReference>
<dbReference type="SUPFAM" id="SSF57850">
    <property type="entry name" value="RING/U-box"/>
    <property type="match status" value="1"/>
</dbReference>
<evidence type="ECO:0000256" key="12">
    <source>
        <dbReference type="ARBA" id="ARBA00022833"/>
    </source>
</evidence>
<evidence type="ECO:0000256" key="11">
    <source>
        <dbReference type="ARBA" id="ARBA00022824"/>
    </source>
</evidence>
<evidence type="ECO:0000256" key="14">
    <source>
        <dbReference type="ARBA" id="ARBA00023136"/>
    </source>
</evidence>
<evidence type="ECO:0000256" key="6">
    <source>
        <dbReference type="ARBA" id="ARBA00022679"/>
    </source>
</evidence>
<evidence type="ECO:0000256" key="8">
    <source>
        <dbReference type="ARBA" id="ARBA00022723"/>
    </source>
</evidence>
<feature type="transmembrane region" description="Helical" evidence="17">
    <location>
        <begin position="194"/>
        <end position="216"/>
    </location>
</feature>
<feature type="transmembrane region" description="Helical" evidence="17">
    <location>
        <begin position="63"/>
        <end position="85"/>
    </location>
</feature>
<dbReference type="CDD" id="cd16479">
    <property type="entry name" value="RING-H2_synoviolin"/>
    <property type="match status" value="1"/>
</dbReference>
<sequence length="756" mass="84184">MPFIVQLLRRPAHSLMASFTSHRILLYILISTLAVAAAIANALKNHSNFYSVTIYLSKSSRSLLVLANFAFILALFCGHFVQKIFFGTLRPNEVERLYDRLWFFITESLLAFTIFRDEFDIPFALMFGFLLFVKSFHWLASDRIEWMDQRPYPGPPLLFHLRMSALFAILWLTDFIMFLVAVENTLAHGVGGMVLFASEYGILMASVSNTIAKYLLSSYELRRAGQRGGETAPPWEKKSMWVFYIELTTDFLKLTTYLAFFSVIITFYGLPLNIIRDVYITARSLYTRLHALHRYQIATRNMDERYPNATEQELSTTSDRTCIICREEMVAPAPADPHQAPAATTDGPNMTPKKLPCGHIFHFHCLRSWLERQQSCPTCRRTVLENTTGPARAPAGDAPHDPQQAPPNPPNARPRNEMGLLGRFLGHQNQQPVVPRRPAFPLQGNFGAPHVMHDAAGRVVIQYNIEYQLPPRPDDAASARPAQLQPVQPFNGFEGPDNVWQPWRANDNQAPNTINTAPTRTASSNPQTSSQSEPLTASSNPQIMSQSEPPAATSNPRNPRDEAALAALRRLNSSSGGPPGWNDTSAPSSTQNQDEPRVDVPHLIPLYDYGFDNIPERTSASQGPALTRAVDAQIPFRASPAGEESTRNRVPFGAGTSIPNLQTSEFPSGDTLTDEQLGVLDKLTREAIDERLRILERVSVSMNGSIEELIRMRSVLPPTSSLNSPNASVTENQTAGMVDPQRDSAEDLIPQSSVSI</sequence>
<dbReference type="Pfam" id="PF12678">
    <property type="entry name" value="zf-rbx1"/>
    <property type="match status" value="1"/>
</dbReference>
<comment type="catalytic activity">
    <reaction evidence="1">
        <text>S-ubiquitinyl-[E2 ubiquitin-conjugating enzyme]-L-cysteine + [acceptor protein]-L-lysine = [E2 ubiquitin-conjugating enzyme]-L-cysteine + N(6)-ubiquitinyl-[acceptor protein]-L-lysine.</text>
        <dbReference type="EC" id="2.3.2.27"/>
    </reaction>
</comment>
<keyword evidence="10" id="KW-0833">Ubl conjugation pathway</keyword>
<evidence type="ECO:0000313" key="20">
    <source>
        <dbReference type="Proteomes" id="UP001049176"/>
    </source>
</evidence>
<comment type="caution">
    <text evidence="19">The sequence shown here is derived from an EMBL/GenBank/DDBJ whole genome shotgun (WGS) entry which is preliminary data.</text>
</comment>
<dbReference type="KEGG" id="more:E1B28_009950"/>
<organism evidence="19 20">
    <name type="scientific">Marasmius oreades</name>
    <name type="common">fairy-ring Marasmius</name>
    <dbReference type="NCBI Taxonomy" id="181124"/>
    <lineage>
        <taxon>Eukaryota</taxon>
        <taxon>Fungi</taxon>
        <taxon>Dikarya</taxon>
        <taxon>Basidiomycota</taxon>
        <taxon>Agaricomycotina</taxon>
        <taxon>Agaricomycetes</taxon>
        <taxon>Agaricomycetidae</taxon>
        <taxon>Agaricales</taxon>
        <taxon>Marasmiineae</taxon>
        <taxon>Marasmiaceae</taxon>
        <taxon>Marasmius</taxon>
    </lineage>
</organism>
<feature type="compositionally biased region" description="Low complexity" evidence="16">
    <location>
        <begin position="393"/>
        <end position="403"/>
    </location>
</feature>
<evidence type="ECO:0000256" key="17">
    <source>
        <dbReference type="SAM" id="Phobius"/>
    </source>
</evidence>
<dbReference type="Pfam" id="PF25563">
    <property type="entry name" value="TPR_SYVN1_N"/>
    <property type="match status" value="1"/>
</dbReference>
<feature type="region of interest" description="Disordered" evidence="16">
    <location>
        <begin position="486"/>
        <end position="559"/>
    </location>
</feature>
<comment type="pathway">
    <text evidence="3">Protein modification; protein ubiquitination.</text>
</comment>
<evidence type="ECO:0000256" key="4">
    <source>
        <dbReference type="ARBA" id="ARBA00010089"/>
    </source>
</evidence>
<keyword evidence="6" id="KW-0808">Transferase</keyword>
<dbReference type="OrthoDB" id="7759664at2759"/>
<feature type="transmembrane region" description="Helical" evidence="17">
    <location>
        <begin position="121"/>
        <end position="140"/>
    </location>
</feature>
<evidence type="ECO:0000256" key="2">
    <source>
        <dbReference type="ARBA" id="ARBA00004477"/>
    </source>
</evidence>
<dbReference type="PROSITE" id="PS50089">
    <property type="entry name" value="ZF_RING_2"/>
    <property type="match status" value="1"/>
</dbReference>
<comment type="subcellular location">
    <subcellularLocation>
        <location evidence="2">Endoplasmic reticulum membrane</location>
        <topology evidence="2">Multi-pass membrane protein</topology>
    </subcellularLocation>
</comment>
<protein>
    <recommendedName>
        <fullName evidence="5">RING-type E3 ubiquitin transferase</fullName>
        <ecNumber evidence="5">2.3.2.27</ecNumber>
    </recommendedName>
</protein>
<feature type="region of interest" description="Disordered" evidence="16">
    <location>
        <begin position="387"/>
        <end position="416"/>
    </location>
</feature>
<dbReference type="InterPro" id="IPR013083">
    <property type="entry name" value="Znf_RING/FYVE/PHD"/>
</dbReference>
<keyword evidence="8" id="KW-0479">Metal-binding</keyword>
<feature type="transmembrane region" description="Helical" evidence="17">
    <location>
        <begin position="24"/>
        <end position="43"/>
    </location>
</feature>
<dbReference type="InterPro" id="IPR057992">
    <property type="entry name" value="TPR_SYVN1_N"/>
</dbReference>
<evidence type="ECO:0000256" key="3">
    <source>
        <dbReference type="ARBA" id="ARBA00004906"/>
    </source>
</evidence>
<dbReference type="GO" id="GO:0043161">
    <property type="term" value="P:proteasome-mediated ubiquitin-dependent protein catabolic process"/>
    <property type="evidence" value="ECO:0007669"/>
    <property type="project" value="TreeGrafter"/>
</dbReference>
<evidence type="ECO:0000256" key="9">
    <source>
        <dbReference type="ARBA" id="ARBA00022771"/>
    </source>
</evidence>
<dbReference type="GO" id="GO:0061630">
    <property type="term" value="F:ubiquitin protein ligase activity"/>
    <property type="evidence" value="ECO:0007669"/>
    <property type="project" value="UniProtKB-EC"/>
</dbReference>
<evidence type="ECO:0000256" key="1">
    <source>
        <dbReference type="ARBA" id="ARBA00000900"/>
    </source>
</evidence>
<keyword evidence="13 17" id="KW-1133">Transmembrane helix</keyword>
<dbReference type="GeneID" id="66079026"/>
<keyword evidence="14 17" id="KW-0472">Membrane</keyword>
<dbReference type="InterPro" id="IPR024766">
    <property type="entry name" value="Znf_RING_H2"/>
</dbReference>
<feature type="region of interest" description="Disordered" evidence="16">
    <location>
        <begin position="571"/>
        <end position="596"/>
    </location>
</feature>
<keyword evidence="11" id="KW-0256">Endoplasmic reticulum</keyword>
<reference evidence="19" key="1">
    <citation type="journal article" date="2021" name="Genome Biol. Evol.">
        <title>The assembled and annotated genome of the fairy-ring fungus Marasmius oreades.</title>
        <authorList>
            <person name="Hiltunen M."/>
            <person name="Ament-Velasquez S.L."/>
            <person name="Johannesson H."/>
        </authorList>
    </citation>
    <scope>NUCLEOTIDE SEQUENCE</scope>
    <source>
        <strain evidence="19">03SP1</strain>
    </source>
</reference>
<gene>
    <name evidence="19" type="ORF">E1B28_009950</name>
</gene>
<dbReference type="GO" id="GO:0005789">
    <property type="term" value="C:endoplasmic reticulum membrane"/>
    <property type="evidence" value="ECO:0007669"/>
    <property type="project" value="UniProtKB-SubCell"/>
</dbReference>
<accession>A0A9P7RW59</accession>
<evidence type="ECO:0000256" key="16">
    <source>
        <dbReference type="SAM" id="MobiDB-lite"/>
    </source>
</evidence>
<evidence type="ECO:0000259" key="18">
    <source>
        <dbReference type="PROSITE" id="PS50089"/>
    </source>
</evidence>
<evidence type="ECO:0000256" key="10">
    <source>
        <dbReference type="ARBA" id="ARBA00022786"/>
    </source>
</evidence>
<evidence type="ECO:0000313" key="19">
    <source>
        <dbReference type="EMBL" id="KAG7090869.1"/>
    </source>
</evidence>
<feature type="compositionally biased region" description="Polar residues" evidence="16">
    <location>
        <begin position="717"/>
        <end position="735"/>
    </location>
</feature>
<dbReference type="InterPro" id="IPR001841">
    <property type="entry name" value="Znf_RING"/>
</dbReference>
<dbReference type="InterPro" id="IPR050731">
    <property type="entry name" value="HRD1_E3_ubiq-ligases"/>
</dbReference>
<dbReference type="PANTHER" id="PTHR22763">
    <property type="entry name" value="RING ZINC FINGER PROTEIN"/>
    <property type="match status" value="1"/>
</dbReference>